<reference evidence="1 2" key="1">
    <citation type="submission" date="2017-02" db="EMBL/GenBank/DDBJ databases">
        <title>Chromobacterium haemolyticum H5244.</title>
        <authorList>
            <person name="Gulvik C.A."/>
        </authorList>
    </citation>
    <scope>NUCLEOTIDE SEQUENCE [LARGE SCALE GENOMIC DNA]</scope>
    <source>
        <strain evidence="1 2">H5244</strain>
    </source>
</reference>
<proteinExistence type="predicted"/>
<accession>A0A1W0D632</accession>
<dbReference type="AlphaFoldDB" id="A0A1W0D632"/>
<evidence type="ECO:0000313" key="2">
    <source>
        <dbReference type="Proteomes" id="UP000192721"/>
    </source>
</evidence>
<dbReference type="RefSeq" id="WP_081554904.1">
    <property type="nucleotide sequence ID" value="NZ_MUKV01000005.1"/>
</dbReference>
<comment type="caution">
    <text evidence="1">The sequence shown here is derived from an EMBL/GenBank/DDBJ whole genome shotgun (WGS) entry which is preliminary data.</text>
</comment>
<sequence>MNQGYSLYTHFPPVSKAKRGEFRQSVARAFGDKAALEGSISVSIIVNPPSEFSAEIAHVIDAVIDAIKLAGVIGPEARIDAISMERGLHRPGGGVLIRAQVGRQERTDWRNAA</sequence>
<gene>
    <name evidence="1" type="ORF">B0T45_05900</name>
</gene>
<evidence type="ECO:0000313" key="1">
    <source>
        <dbReference type="EMBL" id="OQS42322.1"/>
    </source>
</evidence>
<dbReference type="EMBL" id="MUKV01000005">
    <property type="protein sequence ID" value="OQS42322.1"/>
    <property type="molecule type" value="Genomic_DNA"/>
</dbReference>
<organism evidence="1 2">
    <name type="scientific">Chromobacterium haemolyticum</name>
    <dbReference type="NCBI Taxonomy" id="394935"/>
    <lineage>
        <taxon>Bacteria</taxon>
        <taxon>Pseudomonadati</taxon>
        <taxon>Pseudomonadota</taxon>
        <taxon>Betaproteobacteria</taxon>
        <taxon>Neisseriales</taxon>
        <taxon>Chromobacteriaceae</taxon>
        <taxon>Chromobacterium</taxon>
    </lineage>
</organism>
<dbReference type="Proteomes" id="UP000192721">
    <property type="component" value="Unassembled WGS sequence"/>
</dbReference>
<name>A0A1W0D632_9NEIS</name>
<protein>
    <submittedName>
        <fullName evidence="1">Uncharacterized protein</fullName>
    </submittedName>
</protein>